<dbReference type="AlphaFoldDB" id="A0A0K2VL50"/>
<dbReference type="EMBL" id="HACA01033355">
    <property type="protein sequence ID" value="CDW50716.1"/>
    <property type="molecule type" value="Transcribed_RNA"/>
</dbReference>
<protein>
    <submittedName>
        <fullName evidence="1">Uncharacterized protein</fullName>
    </submittedName>
</protein>
<evidence type="ECO:0000313" key="1">
    <source>
        <dbReference type="EMBL" id="CDW50716.1"/>
    </source>
</evidence>
<reference evidence="1" key="1">
    <citation type="submission" date="2014-05" db="EMBL/GenBank/DDBJ databases">
        <authorList>
            <person name="Chronopoulou M."/>
        </authorList>
    </citation>
    <scope>NUCLEOTIDE SEQUENCE</scope>
    <source>
        <tissue evidence="1">Whole organism</tissue>
    </source>
</reference>
<feature type="non-terminal residue" evidence="1">
    <location>
        <position position="1"/>
    </location>
</feature>
<accession>A0A0K2VL50</accession>
<sequence>SSQRFSKNWILLPSSEKNPKLCKLTQIICSFLNE</sequence>
<name>A0A0K2VL50_LEPSM</name>
<organism evidence="1">
    <name type="scientific">Lepeophtheirus salmonis</name>
    <name type="common">Salmon louse</name>
    <name type="synonym">Caligus salmonis</name>
    <dbReference type="NCBI Taxonomy" id="72036"/>
    <lineage>
        <taxon>Eukaryota</taxon>
        <taxon>Metazoa</taxon>
        <taxon>Ecdysozoa</taxon>
        <taxon>Arthropoda</taxon>
        <taxon>Crustacea</taxon>
        <taxon>Multicrustacea</taxon>
        <taxon>Hexanauplia</taxon>
        <taxon>Copepoda</taxon>
        <taxon>Siphonostomatoida</taxon>
        <taxon>Caligidae</taxon>
        <taxon>Lepeophtheirus</taxon>
    </lineage>
</organism>
<proteinExistence type="predicted"/>